<gene>
    <name evidence="1" type="ORF">EV356DRAFT_574663</name>
</gene>
<dbReference type="Proteomes" id="UP000800092">
    <property type="component" value="Unassembled WGS sequence"/>
</dbReference>
<organism evidence="1 2">
    <name type="scientific">Viridothelium virens</name>
    <name type="common">Speckled blister lichen</name>
    <name type="synonym">Trypethelium virens</name>
    <dbReference type="NCBI Taxonomy" id="1048519"/>
    <lineage>
        <taxon>Eukaryota</taxon>
        <taxon>Fungi</taxon>
        <taxon>Dikarya</taxon>
        <taxon>Ascomycota</taxon>
        <taxon>Pezizomycotina</taxon>
        <taxon>Dothideomycetes</taxon>
        <taxon>Dothideomycetes incertae sedis</taxon>
        <taxon>Trypetheliales</taxon>
        <taxon>Trypetheliaceae</taxon>
        <taxon>Viridothelium</taxon>
    </lineage>
</organism>
<evidence type="ECO:0000313" key="1">
    <source>
        <dbReference type="EMBL" id="KAF2236730.1"/>
    </source>
</evidence>
<dbReference type="OrthoDB" id="5365701at2759"/>
<reference evidence="1" key="1">
    <citation type="journal article" date="2020" name="Stud. Mycol.">
        <title>101 Dothideomycetes genomes: a test case for predicting lifestyles and emergence of pathogens.</title>
        <authorList>
            <person name="Haridas S."/>
            <person name="Albert R."/>
            <person name="Binder M."/>
            <person name="Bloem J."/>
            <person name="Labutti K."/>
            <person name="Salamov A."/>
            <person name="Andreopoulos B."/>
            <person name="Baker S."/>
            <person name="Barry K."/>
            <person name="Bills G."/>
            <person name="Bluhm B."/>
            <person name="Cannon C."/>
            <person name="Castanera R."/>
            <person name="Culley D."/>
            <person name="Daum C."/>
            <person name="Ezra D."/>
            <person name="Gonzalez J."/>
            <person name="Henrissat B."/>
            <person name="Kuo A."/>
            <person name="Liang C."/>
            <person name="Lipzen A."/>
            <person name="Lutzoni F."/>
            <person name="Magnuson J."/>
            <person name="Mondo S."/>
            <person name="Nolan M."/>
            <person name="Ohm R."/>
            <person name="Pangilinan J."/>
            <person name="Park H.-J."/>
            <person name="Ramirez L."/>
            <person name="Alfaro M."/>
            <person name="Sun H."/>
            <person name="Tritt A."/>
            <person name="Yoshinaga Y."/>
            <person name="Zwiers L.-H."/>
            <person name="Turgeon B."/>
            <person name="Goodwin S."/>
            <person name="Spatafora J."/>
            <person name="Crous P."/>
            <person name="Grigoriev I."/>
        </authorList>
    </citation>
    <scope>NUCLEOTIDE SEQUENCE</scope>
    <source>
        <strain evidence="1">Tuck. ex Michener</strain>
    </source>
</reference>
<sequence length="467" mass="51558">MDPLSLTASVAGIISFCLKTAKALHKIRESYKHASVTIAALCSEASVISASLAQIQGILLKVIGASTSQFLTRPELRDAFDIALTGCTVTFSCLDHEIQCLAQGSNEKSEPGRKIKAKYVWKEETMKNLLLQIRGQQTAISLLIQSLQMQSLSDIQQLLHGNHTILEGIVSRTRSNRSLNPSLKIPASVLDAEPESNSLSDDYGSAISGTEFDFDDTIVNSRVYRRTMMIAEKTISDQCLQSVPVAQELHKTDTDTDKKCGGNGRQYSCGDLSKDPGIFTPSDPLIDQQVAGTEKFDLRPLPPTYQFSSRQNIDRLDSGFYSQAGEVVQISESSDMERRQSAACRQTRHGLPDPSLEQVIPEAMEATLKRLSGMSELPDVQKDPCALSTIWKEILRMQSTTLLDLADLVNDFGGLLSVGSYNGRSRLIQTEKQLFLGIEKLDGFSRAFREELEPFRQSRNFALPLGR</sequence>
<evidence type="ECO:0000313" key="2">
    <source>
        <dbReference type="Proteomes" id="UP000800092"/>
    </source>
</evidence>
<dbReference type="AlphaFoldDB" id="A0A6A6HH00"/>
<protein>
    <recommendedName>
        <fullName evidence="3">Fungal N-terminal domain-containing protein</fullName>
    </recommendedName>
</protein>
<evidence type="ECO:0008006" key="3">
    <source>
        <dbReference type="Google" id="ProtNLM"/>
    </source>
</evidence>
<name>A0A6A6HH00_VIRVR</name>
<keyword evidence="2" id="KW-1185">Reference proteome</keyword>
<accession>A0A6A6HH00</accession>
<proteinExistence type="predicted"/>
<dbReference type="EMBL" id="ML991783">
    <property type="protein sequence ID" value="KAF2236730.1"/>
    <property type="molecule type" value="Genomic_DNA"/>
</dbReference>